<dbReference type="AlphaFoldDB" id="A0A1H4ECW3"/>
<evidence type="ECO:0000256" key="1">
    <source>
        <dbReference type="SAM" id="Phobius"/>
    </source>
</evidence>
<accession>A0A1H4ECW3</accession>
<protein>
    <submittedName>
        <fullName evidence="2">Uncharacterized protein</fullName>
    </submittedName>
</protein>
<gene>
    <name evidence="2" type="ORF">SAMN04515656_1383</name>
</gene>
<keyword evidence="3" id="KW-1185">Reference proteome</keyword>
<keyword evidence="1" id="KW-0812">Transmembrane</keyword>
<dbReference type="STRING" id="81409.SAMN04515656_1383"/>
<sequence length="61" mass="6684">MDDWKKYLILLGGLVLLALCTPVLIALLGIVLSPVIGITGFVCILFIVTVIIAFKNKNERK</sequence>
<organism evidence="2 3">
    <name type="scientific">Eubacterium aggregans</name>
    <dbReference type="NCBI Taxonomy" id="81409"/>
    <lineage>
        <taxon>Bacteria</taxon>
        <taxon>Bacillati</taxon>
        <taxon>Bacillota</taxon>
        <taxon>Clostridia</taxon>
        <taxon>Eubacteriales</taxon>
        <taxon>Eubacteriaceae</taxon>
        <taxon>Eubacterium</taxon>
    </lineage>
</organism>
<proteinExistence type="predicted"/>
<evidence type="ECO:0000313" key="3">
    <source>
        <dbReference type="Proteomes" id="UP000199394"/>
    </source>
</evidence>
<dbReference type="Proteomes" id="UP000199394">
    <property type="component" value="Unassembled WGS sequence"/>
</dbReference>
<evidence type="ECO:0000313" key="2">
    <source>
        <dbReference type="EMBL" id="SEA82873.1"/>
    </source>
</evidence>
<keyword evidence="1" id="KW-0472">Membrane</keyword>
<feature type="transmembrane region" description="Helical" evidence="1">
    <location>
        <begin position="36"/>
        <end position="54"/>
    </location>
</feature>
<keyword evidence="1" id="KW-1133">Transmembrane helix</keyword>
<name>A0A1H4ECW3_9FIRM</name>
<feature type="transmembrane region" description="Helical" evidence="1">
    <location>
        <begin position="7"/>
        <end position="30"/>
    </location>
</feature>
<reference evidence="2 3" key="1">
    <citation type="submission" date="2016-10" db="EMBL/GenBank/DDBJ databases">
        <authorList>
            <person name="de Groot N.N."/>
        </authorList>
    </citation>
    <scope>NUCLEOTIDE SEQUENCE [LARGE SCALE GENOMIC DNA]</scope>
    <source>
        <strain evidence="2 3">SR12</strain>
    </source>
</reference>
<dbReference type="OrthoDB" id="9877706at2"/>
<dbReference type="RefSeq" id="WP_090309800.1">
    <property type="nucleotide sequence ID" value="NZ_FNRK01000038.1"/>
</dbReference>
<dbReference type="EMBL" id="FNRK01000038">
    <property type="protein sequence ID" value="SEA82873.1"/>
    <property type="molecule type" value="Genomic_DNA"/>
</dbReference>